<dbReference type="EMBL" id="BPLR01020936">
    <property type="protein sequence ID" value="GIX84167.1"/>
    <property type="molecule type" value="Genomic_DNA"/>
</dbReference>
<protein>
    <submittedName>
        <fullName evidence="1">Uncharacterized protein</fullName>
    </submittedName>
</protein>
<keyword evidence="2" id="KW-1185">Reference proteome</keyword>
<name>A0AAV4NH91_CAEEX</name>
<evidence type="ECO:0000313" key="2">
    <source>
        <dbReference type="Proteomes" id="UP001054945"/>
    </source>
</evidence>
<comment type="caution">
    <text evidence="1">The sequence shown here is derived from an EMBL/GenBank/DDBJ whole genome shotgun (WGS) entry which is preliminary data.</text>
</comment>
<proteinExistence type="predicted"/>
<organism evidence="1 2">
    <name type="scientific">Caerostris extrusa</name>
    <name type="common">Bark spider</name>
    <name type="synonym">Caerostris bankana</name>
    <dbReference type="NCBI Taxonomy" id="172846"/>
    <lineage>
        <taxon>Eukaryota</taxon>
        <taxon>Metazoa</taxon>
        <taxon>Ecdysozoa</taxon>
        <taxon>Arthropoda</taxon>
        <taxon>Chelicerata</taxon>
        <taxon>Arachnida</taxon>
        <taxon>Araneae</taxon>
        <taxon>Araneomorphae</taxon>
        <taxon>Entelegynae</taxon>
        <taxon>Araneoidea</taxon>
        <taxon>Araneidae</taxon>
        <taxon>Caerostris</taxon>
    </lineage>
</organism>
<dbReference type="AlphaFoldDB" id="A0AAV4NH91"/>
<reference evidence="1 2" key="1">
    <citation type="submission" date="2021-06" db="EMBL/GenBank/DDBJ databases">
        <title>Caerostris extrusa draft genome.</title>
        <authorList>
            <person name="Kono N."/>
            <person name="Arakawa K."/>
        </authorList>
    </citation>
    <scope>NUCLEOTIDE SEQUENCE [LARGE SCALE GENOMIC DNA]</scope>
</reference>
<evidence type="ECO:0000313" key="1">
    <source>
        <dbReference type="EMBL" id="GIX84167.1"/>
    </source>
</evidence>
<gene>
    <name evidence="1" type="ORF">CEXT_797401</name>
</gene>
<accession>A0AAV4NH91</accession>
<sequence>MGAGGDGTVVAVARKLNDKEKSKTKMCRRQVIAHELGGSLVRGKPRTAIYLNPVLPSCQYYSTCMRMDENLISASGMCYSHYAEKRIDISAVTLGRYYSLFLLLNIVRWTSRDASMIVTPS</sequence>
<dbReference type="Proteomes" id="UP001054945">
    <property type="component" value="Unassembled WGS sequence"/>
</dbReference>